<protein>
    <submittedName>
        <fullName evidence="7">MFS transporter</fullName>
    </submittedName>
</protein>
<feature type="transmembrane region" description="Helical" evidence="5">
    <location>
        <begin position="322"/>
        <end position="340"/>
    </location>
</feature>
<dbReference type="Proteomes" id="UP001156627">
    <property type="component" value="Unassembled WGS sequence"/>
</dbReference>
<comment type="subcellular location">
    <subcellularLocation>
        <location evidence="1">Membrane</location>
        <topology evidence="1">Multi-pass membrane protein</topology>
    </subcellularLocation>
</comment>
<dbReference type="Gene3D" id="1.20.1250.20">
    <property type="entry name" value="MFS general substrate transporter like domains"/>
    <property type="match status" value="1"/>
</dbReference>
<feature type="transmembrane region" description="Helical" evidence="5">
    <location>
        <begin position="452"/>
        <end position="474"/>
    </location>
</feature>
<dbReference type="InterPro" id="IPR020846">
    <property type="entry name" value="MFS_dom"/>
</dbReference>
<name>A0ABQ5XH29_9GAMM</name>
<evidence type="ECO:0000259" key="6">
    <source>
        <dbReference type="PROSITE" id="PS50850"/>
    </source>
</evidence>
<evidence type="ECO:0000256" key="1">
    <source>
        <dbReference type="ARBA" id="ARBA00004141"/>
    </source>
</evidence>
<feature type="transmembrane region" description="Helical" evidence="5">
    <location>
        <begin position="352"/>
        <end position="371"/>
    </location>
</feature>
<comment type="caution">
    <text evidence="7">The sequence shown here is derived from an EMBL/GenBank/DDBJ whole genome shotgun (WGS) entry which is preliminary data.</text>
</comment>
<feature type="transmembrane region" description="Helical" evidence="5">
    <location>
        <begin position="181"/>
        <end position="204"/>
    </location>
</feature>
<feature type="transmembrane region" description="Helical" evidence="5">
    <location>
        <begin position="248"/>
        <end position="266"/>
    </location>
</feature>
<feature type="transmembrane region" description="Helical" evidence="5">
    <location>
        <begin position="410"/>
        <end position="440"/>
    </location>
</feature>
<dbReference type="Gene3D" id="1.20.1720.10">
    <property type="entry name" value="Multidrug resistance protein D"/>
    <property type="match status" value="1"/>
</dbReference>
<dbReference type="PRINTS" id="PR01036">
    <property type="entry name" value="TCRTETB"/>
</dbReference>
<dbReference type="InterPro" id="IPR036259">
    <property type="entry name" value="MFS_trans_sf"/>
</dbReference>
<keyword evidence="3 5" id="KW-1133">Transmembrane helix</keyword>
<evidence type="ECO:0000313" key="8">
    <source>
        <dbReference type="Proteomes" id="UP001156627"/>
    </source>
</evidence>
<dbReference type="EMBL" id="BSOA01000049">
    <property type="protein sequence ID" value="GLQ90496.1"/>
    <property type="molecule type" value="Genomic_DNA"/>
</dbReference>
<feature type="transmembrane region" description="Helical" evidence="5">
    <location>
        <begin position="61"/>
        <end position="81"/>
    </location>
</feature>
<dbReference type="SUPFAM" id="SSF103473">
    <property type="entry name" value="MFS general substrate transporter"/>
    <property type="match status" value="1"/>
</dbReference>
<keyword evidence="8" id="KW-1185">Reference proteome</keyword>
<feature type="transmembrane region" description="Helical" evidence="5">
    <location>
        <begin position="287"/>
        <end position="310"/>
    </location>
</feature>
<evidence type="ECO:0000256" key="5">
    <source>
        <dbReference type="SAM" id="Phobius"/>
    </source>
</evidence>
<sequence>MGAKLVLPWELGMNTENAAGDPRRWLALPVLLTGAFLPPLDFFIVNVALPSIRAALHSSAAQLQFVISAYAATYAVFLITGGRLGDLYGRRRMFLLGIGGFTLASLLCGLAWSSAALLAGRMLQGMAAAALAPQVLASIRVMFPHSEQPRALGLYSATFGIAATLGALLGGSLVSSHLWGMGWQLIFLVNLPVGGAALVAGFVLLRESRAEHAHRLDLGGVVLLSVALALLVYPLVEGREQGWPAWTYAMLAGSLAMFIVFVRFEARMARNGGSPLIDVRLFGEGDFSLGMLAALGIYLTSSFFLTYAVYLQSGLQHSALQAGLATVPFTIGYFCGSMLASRLIDTLGRRALPLACACQAFGFGILITTVLHVLPQAALVSGLAVAGFGFGVAMPALIRAVISGVETRHAGLASGMVITALQISAALGVAIIGGVFYTVLHGQTGAKAYDHAFATGLSCNMAALMVVALLSLGIGRIKRSSANTVAVAAID</sequence>
<accession>A0ABQ5XH29</accession>
<feature type="domain" description="Major facilitator superfamily (MFS) profile" evidence="6">
    <location>
        <begin position="27"/>
        <end position="480"/>
    </location>
</feature>
<feature type="transmembrane region" description="Helical" evidence="5">
    <location>
        <begin position="25"/>
        <end position="49"/>
    </location>
</feature>
<organism evidence="7 8">
    <name type="scientific">Dyella flagellata</name>
    <dbReference type="NCBI Taxonomy" id="1867833"/>
    <lineage>
        <taxon>Bacteria</taxon>
        <taxon>Pseudomonadati</taxon>
        <taxon>Pseudomonadota</taxon>
        <taxon>Gammaproteobacteria</taxon>
        <taxon>Lysobacterales</taxon>
        <taxon>Rhodanobacteraceae</taxon>
        <taxon>Dyella</taxon>
    </lineage>
</organism>
<feature type="transmembrane region" description="Helical" evidence="5">
    <location>
        <begin position="118"/>
        <end position="139"/>
    </location>
</feature>
<feature type="transmembrane region" description="Helical" evidence="5">
    <location>
        <begin position="151"/>
        <end position="175"/>
    </location>
</feature>
<dbReference type="InterPro" id="IPR011701">
    <property type="entry name" value="MFS"/>
</dbReference>
<dbReference type="CDD" id="cd17321">
    <property type="entry name" value="MFS_MMR_MDR_like"/>
    <property type="match status" value="1"/>
</dbReference>
<evidence type="ECO:0000313" key="7">
    <source>
        <dbReference type="EMBL" id="GLQ90496.1"/>
    </source>
</evidence>
<keyword evidence="2 5" id="KW-0812">Transmembrane</keyword>
<dbReference type="Pfam" id="PF07690">
    <property type="entry name" value="MFS_1"/>
    <property type="match status" value="2"/>
</dbReference>
<dbReference type="PANTHER" id="PTHR42718:SF39">
    <property type="entry name" value="ACTINORHODIN TRANSPORTER-RELATED"/>
    <property type="match status" value="1"/>
</dbReference>
<reference evidence="8" key="1">
    <citation type="journal article" date="2019" name="Int. J. Syst. Evol. Microbiol.">
        <title>The Global Catalogue of Microorganisms (GCM) 10K type strain sequencing project: providing services to taxonomists for standard genome sequencing and annotation.</title>
        <authorList>
            <consortium name="The Broad Institute Genomics Platform"/>
            <consortium name="The Broad Institute Genome Sequencing Center for Infectious Disease"/>
            <person name="Wu L."/>
            <person name="Ma J."/>
        </authorList>
    </citation>
    <scope>NUCLEOTIDE SEQUENCE [LARGE SCALE GENOMIC DNA]</scope>
    <source>
        <strain evidence="8">NBRC 111981</strain>
    </source>
</reference>
<dbReference type="PANTHER" id="PTHR42718">
    <property type="entry name" value="MAJOR FACILITATOR SUPERFAMILY MULTIDRUG TRANSPORTER MFSC"/>
    <property type="match status" value="1"/>
</dbReference>
<evidence type="ECO:0000256" key="3">
    <source>
        <dbReference type="ARBA" id="ARBA00022989"/>
    </source>
</evidence>
<evidence type="ECO:0000256" key="4">
    <source>
        <dbReference type="ARBA" id="ARBA00023136"/>
    </source>
</evidence>
<gene>
    <name evidence="7" type="ORF">GCM10007898_40720</name>
</gene>
<proteinExistence type="predicted"/>
<evidence type="ECO:0000256" key="2">
    <source>
        <dbReference type="ARBA" id="ARBA00022692"/>
    </source>
</evidence>
<feature type="transmembrane region" description="Helical" evidence="5">
    <location>
        <begin position="93"/>
        <end position="112"/>
    </location>
</feature>
<feature type="transmembrane region" description="Helical" evidence="5">
    <location>
        <begin position="377"/>
        <end position="398"/>
    </location>
</feature>
<keyword evidence="4 5" id="KW-0472">Membrane</keyword>
<dbReference type="PROSITE" id="PS50850">
    <property type="entry name" value="MFS"/>
    <property type="match status" value="1"/>
</dbReference>
<feature type="transmembrane region" description="Helical" evidence="5">
    <location>
        <begin position="216"/>
        <end position="236"/>
    </location>
</feature>